<organism evidence="2 3">
    <name type="scientific">Pseudozyma hubeiensis (strain SY62)</name>
    <name type="common">Yeast</name>
    <dbReference type="NCBI Taxonomy" id="1305764"/>
    <lineage>
        <taxon>Eukaryota</taxon>
        <taxon>Fungi</taxon>
        <taxon>Dikarya</taxon>
        <taxon>Basidiomycota</taxon>
        <taxon>Ustilaginomycotina</taxon>
        <taxon>Ustilaginomycetes</taxon>
        <taxon>Ustilaginales</taxon>
        <taxon>Ustilaginaceae</taxon>
        <taxon>Pseudozyma</taxon>
    </lineage>
</organism>
<sequence length="121" mass="13752">MVQFLSLPPPTLLSAKIRQRPFRRRSDSELDRCNGTFLAGVAPRNARSRDRRVEECWSLFWEECTYATQAQDSYACCVSRAASGMLCNRSGGDELEGMQNRCHASRRPETTALKSEKFSLQ</sequence>
<accession>R9PB32</accession>
<gene>
    <name evidence="2" type="ORF">PHSY_006180</name>
</gene>
<dbReference type="HOGENOM" id="CLU_2039071_0_0_1"/>
<proteinExistence type="predicted"/>
<dbReference type="GeneID" id="24111452"/>
<evidence type="ECO:0000313" key="2">
    <source>
        <dbReference type="EMBL" id="GAC98586.1"/>
    </source>
</evidence>
<evidence type="ECO:0000256" key="1">
    <source>
        <dbReference type="SAM" id="MobiDB-lite"/>
    </source>
</evidence>
<dbReference type="Proteomes" id="UP000014071">
    <property type="component" value="Unassembled WGS sequence"/>
</dbReference>
<dbReference type="EMBL" id="DF238821">
    <property type="protein sequence ID" value="GAC98586.1"/>
    <property type="molecule type" value="Genomic_DNA"/>
</dbReference>
<reference evidence="3" key="1">
    <citation type="journal article" date="2013" name="Genome Announc.">
        <title>Draft genome sequence of the basidiomycetous yeast-like fungus Pseudozyma hubeiensis SY62, which produces an abundant amount of the biosurfactant mannosylerythritol lipids.</title>
        <authorList>
            <person name="Konishi M."/>
            <person name="Hatada Y."/>
            <person name="Horiuchi J."/>
        </authorList>
    </citation>
    <scope>NUCLEOTIDE SEQUENCE [LARGE SCALE GENOMIC DNA]</scope>
    <source>
        <strain evidence="3">SY62</strain>
    </source>
</reference>
<protein>
    <submittedName>
        <fullName evidence="2">Uncharacterized protein</fullName>
    </submittedName>
</protein>
<feature type="region of interest" description="Disordered" evidence="1">
    <location>
        <begin position="99"/>
        <end position="121"/>
    </location>
</feature>
<name>R9PB32_PSEHS</name>
<dbReference type="RefSeq" id="XP_012192173.1">
    <property type="nucleotide sequence ID" value="XM_012336783.1"/>
</dbReference>
<keyword evidence="3" id="KW-1185">Reference proteome</keyword>
<feature type="compositionally biased region" description="Basic and acidic residues" evidence="1">
    <location>
        <begin position="106"/>
        <end position="121"/>
    </location>
</feature>
<dbReference type="AlphaFoldDB" id="R9PB32"/>
<evidence type="ECO:0000313" key="3">
    <source>
        <dbReference type="Proteomes" id="UP000014071"/>
    </source>
</evidence>